<evidence type="ECO:0000259" key="3">
    <source>
        <dbReference type="Pfam" id="PF00881"/>
    </source>
</evidence>
<dbReference type="InterPro" id="IPR029479">
    <property type="entry name" value="Nitroreductase"/>
</dbReference>
<proteinExistence type="inferred from homology"/>
<evidence type="ECO:0000256" key="2">
    <source>
        <dbReference type="ARBA" id="ARBA00023002"/>
    </source>
</evidence>
<sequence>MSLNTIKKYVKKNLKKIDGFLVDISVKSFLLSNLYYLLRFKFSWEHRAVLAGKKRYNESLKNPSTNTSLLRRNVHRLEKGLLMQPRRVPFGLDYIEDTVYAYERAVQSDSEIRELTWARDVISEYMLITPMHPKIEPLRNIVKNTNKKLNIFSKEEKSIPYKRSLINAPDISYDQMLNLVKYRRSVRWFLPKKVDRSIIEKAVCIASYSPTACNRQPYEFRIFDDQALVSELIKLPMGSGGFGHQVTNLAVVVGKLRNYFDERDRHLIYIDGSLAIMSFIYALEVQGISSCCLNWPEVPELEKKMSDFLKLEADERPIMLIAFGYADMEGMVANSMKKPIELLVKYNFDGHMK</sequence>
<keyword evidence="2" id="KW-0560">Oxidoreductase</keyword>
<evidence type="ECO:0000313" key="4">
    <source>
        <dbReference type="EMBL" id="CAB1220496.1"/>
    </source>
</evidence>
<dbReference type="InterPro" id="IPR000415">
    <property type="entry name" value="Nitroreductase-like"/>
</dbReference>
<protein>
    <submittedName>
        <fullName evidence="4">Nitroreductase family protein</fullName>
    </submittedName>
</protein>
<feature type="domain" description="Nitroreductase" evidence="3">
    <location>
        <begin position="180"/>
        <end position="233"/>
    </location>
</feature>
<dbReference type="RefSeq" id="WP_174560403.1">
    <property type="nucleotide sequence ID" value="NZ_CADDTS010000043.1"/>
</dbReference>
<dbReference type="Gene3D" id="3.40.109.10">
    <property type="entry name" value="NADH Oxidase"/>
    <property type="match status" value="1"/>
</dbReference>
<reference evidence="4 5" key="1">
    <citation type="submission" date="2020-02" db="EMBL/GenBank/DDBJ databases">
        <authorList>
            <person name="Chaudhuri R."/>
        </authorList>
    </citation>
    <scope>NUCLEOTIDE SEQUENCE [LARGE SCALE GENOMIC DNA]</scope>
    <source>
        <strain evidence="4">SFB21</strain>
    </source>
</reference>
<evidence type="ECO:0000313" key="5">
    <source>
        <dbReference type="Proteomes" id="UP000489961"/>
    </source>
</evidence>
<dbReference type="SUPFAM" id="SSF55469">
    <property type="entry name" value="FMN-dependent nitroreductase-like"/>
    <property type="match status" value="1"/>
</dbReference>
<organism evidence="4 5">
    <name type="scientific">Acinetobacter bouvetii</name>
    <dbReference type="NCBI Taxonomy" id="202951"/>
    <lineage>
        <taxon>Bacteria</taxon>
        <taxon>Pseudomonadati</taxon>
        <taxon>Pseudomonadota</taxon>
        <taxon>Gammaproteobacteria</taxon>
        <taxon>Moraxellales</taxon>
        <taxon>Moraxellaceae</taxon>
        <taxon>Acinetobacter</taxon>
    </lineage>
</organism>
<feature type="domain" description="Nitroreductase" evidence="3">
    <location>
        <begin position="255"/>
        <end position="325"/>
    </location>
</feature>
<name>A0A811GDK5_9GAMM</name>
<accession>A0A811GDK5</accession>
<dbReference type="GO" id="GO:0016491">
    <property type="term" value="F:oxidoreductase activity"/>
    <property type="evidence" value="ECO:0007669"/>
    <property type="project" value="UniProtKB-KW"/>
</dbReference>
<dbReference type="Pfam" id="PF00881">
    <property type="entry name" value="Nitroreductase"/>
    <property type="match status" value="2"/>
</dbReference>
<dbReference type="PANTHER" id="PTHR43673">
    <property type="entry name" value="NAD(P)H NITROREDUCTASE YDGI-RELATED"/>
    <property type="match status" value="1"/>
</dbReference>
<dbReference type="CDD" id="cd02062">
    <property type="entry name" value="Nitro_FMN_reductase"/>
    <property type="match status" value="1"/>
</dbReference>
<dbReference type="Proteomes" id="UP000489961">
    <property type="component" value="Unassembled WGS sequence"/>
</dbReference>
<gene>
    <name evidence="4" type="ORF">SFB21_2604</name>
</gene>
<evidence type="ECO:0000256" key="1">
    <source>
        <dbReference type="ARBA" id="ARBA00007118"/>
    </source>
</evidence>
<comment type="similarity">
    <text evidence="1">Belongs to the nitroreductase family.</text>
</comment>
<dbReference type="EMBL" id="CADDTS010000043">
    <property type="protein sequence ID" value="CAB1220496.1"/>
    <property type="molecule type" value="Genomic_DNA"/>
</dbReference>
<dbReference type="AlphaFoldDB" id="A0A811GDK5"/>
<dbReference type="PANTHER" id="PTHR43673:SF10">
    <property type="entry name" value="NADH DEHYDROGENASE_NAD(P)H NITROREDUCTASE XCC3605-RELATED"/>
    <property type="match status" value="1"/>
</dbReference>
<comment type="caution">
    <text evidence="4">The sequence shown here is derived from an EMBL/GenBank/DDBJ whole genome shotgun (WGS) entry which is preliminary data.</text>
</comment>